<feature type="transmembrane region" description="Helical" evidence="5">
    <location>
        <begin position="127"/>
        <end position="149"/>
    </location>
</feature>
<dbReference type="InterPro" id="IPR001708">
    <property type="entry name" value="YidC/ALB3/OXA1/COX18"/>
</dbReference>
<evidence type="ECO:0000256" key="5">
    <source>
        <dbReference type="SAM" id="Phobius"/>
    </source>
</evidence>
<evidence type="ECO:0000256" key="2">
    <source>
        <dbReference type="ARBA" id="ARBA00022692"/>
    </source>
</evidence>
<organism evidence="6 7">
    <name type="scientific">Clunio marinus</name>
    <dbReference type="NCBI Taxonomy" id="568069"/>
    <lineage>
        <taxon>Eukaryota</taxon>
        <taxon>Metazoa</taxon>
        <taxon>Ecdysozoa</taxon>
        <taxon>Arthropoda</taxon>
        <taxon>Hexapoda</taxon>
        <taxon>Insecta</taxon>
        <taxon>Pterygota</taxon>
        <taxon>Neoptera</taxon>
        <taxon>Endopterygota</taxon>
        <taxon>Diptera</taxon>
        <taxon>Nematocera</taxon>
        <taxon>Chironomoidea</taxon>
        <taxon>Chironomidae</taxon>
        <taxon>Clunio</taxon>
    </lineage>
</organism>
<dbReference type="GO" id="GO:0032979">
    <property type="term" value="P:protein insertion into mitochondrial inner membrane from matrix"/>
    <property type="evidence" value="ECO:0007669"/>
    <property type="project" value="TreeGrafter"/>
</dbReference>
<reference evidence="6 7" key="1">
    <citation type="submission" date="2015-04" db="EMBL/GenBank/DDBJ databases">
        <authorList>
            <person name="Syromyatnikov M.Y."/>
            <person name="Popov V.N."/>
        </authorList>
    </citation>
    <scope>NUCLEOTIDE SEQUENCE [LARGE SCALE GENOMIC DNA]</scope>
</reference>
<feature type="transmembrane region" description="Helical" evidence="5">
    <location>
        <begin position="207"/>
        <end position="229"/>
    </location>
</feature>
<dbReference type="EMBL" id="CVRI01000075">
    <property type="protein sequence ID" value="CRL08337.1"/>
    <property type="molecule type" value="Genomic_DNA"/>
</dbReference>
<dbReference type="GO" id="GO:0032977">
    <property type="term" value="F:membrane insertase activity"/>
    <property type="evidence" value="ECO:0007669"/>
    <property type="project" value="InterPro"/>
</dbReference>
<accession>A0A1J1JBA3</accession>
<comment type="subcellular location">
    <subcellularLocation>
        <location evidence="1">Membrane</location>
        <topology evidence="1">Multi-pass membrane protein</topology>
    </subcellularLocation>
</comment>
<dbReference type="OrthoDB" id="2148490at2759"/>
<evidence type="ECO:0000256" key="3">
    <source>
        <dbReference type="ARBA" id="ARBA00022989"/>
    </source>
</evidence>
<dbReference type="GO" id="GO:0005743">
    <property type="term" value="C:mitochondrial inner membrane"/>
    <property type="evidence" value="ECO:0007669"/>
    <property type="project" value="TreeGrafter"/>
</dbReference>
<sequence length="319" mass="36074">MIRCFSIARVARNTPGLLVKFQSQKFGYSNVRNFSQINPVASTLFLNTHKYKTFQINDVRFASTEESVDLLEKIPEPPAIPEFATEKVVESLAQGAEPAFSTLGLGGWSPVGIVQNCMEYLHIGLDLPWWTAIMIGTITVRTILFPLVLMAQRNGAKMNNNLPQLQVLQLKMTEARHCTMLLTIEIGTDGARLASANLATMRYVLRALPFLILPFTVNFPGAILTYWAFSNFISLIQVGVLKVPAVREYFNIEKAIVHKPDELPVKKKGFREGFKDSWTNMKITKELEDRKRLDTMMFQRAARGAVQKTYKYDPTKPKP</sequence>
<gene>
    <name evidence="6" type="ORF">CLUMA_CG021296</name>
</gene>
<dbReference type="PANTHER" id="PTHR12428:SF66">
    <property type="entry name" value="MITOCHONDRIAL INNER MEMBRANE PROTEIN OXA1L"/>
    <property type="match status" value="1"/>
</dbReference>
<evidence type="ECO:0000256" key="4">
    <source>
        <dbReference type="ARBA" id="ARBA00023136"/>
    </source>
</evidence>
<keyword evidence="7" id="KW-1185">Reference proteome</keyword>
<evidence type="ECO:0000256" key="1">
    <source>
        <dbReference type="ARBA" id="ARBA00004141"/>
    </source>
</evidence>
<dbReference type="AlphaFoldDB" id="A0A1J1JBA3"/>
<name>A0A1J1JBA3_9DIPT</name>
<dbReference type="PANTHER" id="PTHR12428">
    <property type="entry name" value="OXA1"/>
    <property type="match status" value="1"/>
</dbReference>
<proteinExistence type="predicted"/>
<dbReference type="Proteomes" id="UP000183832">
    <property type="component" value="Unassembled WGS sequence"/>
</dbReference>
<evidence type="ECO:0000313" key="6">
    <source>
        <dbReference type="EMBL" id="CRL08337.1"/>
    </source>
</evidence>
<protein>
    <submittedName>
        <fullName evidence="6">CLUMA_CG021296, isoform A</fullName>
    </submittedName>
</protein>
<evidence type="ECO:0000313" key="7">
    <source>
        <dbReference type="Proteomes" id="UP000183832"/>
    </source>
</evidence>
<keyword evidence="3 5" id="KW-1133">Transmembrane helix</keyword>
<dbReference type="STRING" id="568069.A0A1J1JBA3"/>
<dbReference type="CDD" id="cd20069">
    <property type="entry name" value="5TM_Oxa1-like"/>
    <property type="match status" value="1"/>
</dbReference>
<keyword evidence="4 5" id="KW-0472">Membrane</keyword>
<keyword evidence="2 5" id="KW-0812">Transmembrane</keyword>